<dbReference type="GO" id="GO:0090529">
    <property type="term" value="P:cell septum assembly"/>
    <property type="evidence" value="ECO:0007669"/>
    <property type="project" value="InterPro"/>
</dbReference>
<keyword evidence="2 3" id="KW-0812">Transmembrane</keyword>
<evidence type="ECO:0000313" key="5">
    <source>
        <dbReference type="EMBL" id="MBL6818366.1"/>
    </source>
</evidence>
<accession>A0A937LLD2</accession>
<evidence type="ECO:0000313" key="6">
    <source>
        <dbReference type="Proteomes" id="UP000711391"/>
    </source>
</evidence>
<dbReference type="Pfam" id="PF04354">
    <property type="entry name" value="ZipA_C"/>
    <property type="match status" value="1"/>
</dbReference>
<dbReference type="Gene3D" id="3.30.1400.10">
    <property type="entry name" value="ZipA, C-terminal FtsZ-binding domain"/>
    <property type="match status" value="1"/>
</dbReference>
<dbReference type="GO" id="GO:0005886">
    <property type="term" value="C:plasma membrane"/>
    <property type="evidence" value="ECO:0007669"/>
    <property type="project" value="UniProtKB-SubCell"/>
</dbReference>
<protein>
    <recommendedName>
        <fullName evidence="1">Cell division protein ZipA</fullName>
    </recommendedName>
</protein>
<comment type="caution">
    <text evidence="5">The sequence shown here is derived from an EMBL/GenBank/DDBJ whole genome shotgun (WGS) entry which is preliminary data.</text>
</comment>
<dbReference type="InterPro" id="IPR036765">
    <property type="entry name" value="ZipA_FtsZ-bd_C_sf"/>
</dbReference>
<comment type="function">
    <text evidence="1">Essential cell division protein that stabilizes the FtsZ protofilaments by cross-linking them and that serves as a cytoplasmic membrane anchor for the Z ring. Also required for the recruitment to the septal ring of downstream cell division proteins.</text>
</comment>
<evidence type="ECO:0000259" key="4">
    <source>
        <dbReference type="Pfam" id="PF04354"/>
    </source>
</evidence>
<keyword evidence="2" id="KW-1003">Cell membrane</keyword>
<organism evidence="5 6">
    <name type="scientific">SAR86 cluster bacterium</name>
    <dbReference type="NCBI Taxonomy" id="2030880"/>
    <lineage>
        <taxon>Bacteria</taxon>
        <taxon>Pseudomonadati</taxon>
        <taxon>Pseudomonadota</taxon>
        <taxon>Gammaproteobacteria</taxon>
        <taxon>SAR86 cluster</taxon>
    </lineage>
</organism>
<sequence length="209" mass="24197">MYSNFDIYLIGFSVLIFLIITFLFIRKISNSGELKVKIEPVTDSFKIKEPNEIDFKSQKAFDFDEHKDIEYQEQKLVVLNLISVDKSFFDIDQIFGFMSNSNAALSQGFFVIKDDYKKESFRIANALNPGTFENETKTFAILIATDLNNVNDPISTVKAMINFAYQFAEKFYANICDEERAPITKQMISHIEFQAQEIMRLKLANVEKK</sequence>
<dbReference type="InterPro" id="IPR007449">
    <property type="entry name" value="ZipA_FtsZ-bd_C"/>
</dbReference>
<feature type="transmembrane region" description="Helical" evidence="3">
    <location>
        <begin position="6"/>
        <end position="25"/>
    </location>
</feature>
<feature type="domain" description="ZipA C-terminal FtsZ-binding" evidence="4">
    <location>
        <begin position="76"/>
        <end position="192"/>
    </location>
</feature>
<name>A0A937LLD2_9GAMM</name>
<evidence type="ECO:0000256" key="1">
    <source>
        <dbReference type="RuleBase" id="RU003612"/>
    </source>
</evidence>
<evidence type="ECO:0000256" key="2">
    <source>
        <dbReference type="RuleBase" id="RU003613"/>
    </source>
</evidence>
<dbReference type="EMBL" id="JADHQD010000013">
    <property type="protein sequence ID" value="MBL6818366.1"/>
    <property type="molecule type" value="Genomic_DNA"/>
</dbReference>
<keyword evidence="3" id="KW-1133">Transmembrane helix</keyword>
<comment type="similarity">
    <text evidence="1">Belongs to the ZipA family.</text>
</comment>
<keyword evidence="2" id="KW-0997">Cell inner membrane</keyword>
<gene>
    <name evidence="5" type="ORF">ISQ64_03055</name>
</gene>
<keyword evidence="1 5" id="KW-0132">Cell division</keyword>
<dbReference type="Proteomes" id="UP000711391">
    <property type="component" value="Unassembled WGS sequence"/>
</dbReference>
<keyword evidence="2 3" id="KW-0472">Membrane</keyword>
<dbReference type="AlphaFoldDB" id="A0A937LLD2"/>
<comment type="subcellular location">
    <subcellularLocation>
        <location evidence="2">Cell inner membrane</location>
        <topology evidence="2">Single-pass type I membrane protein</topology>
    </subcellularLocation>
</comment>
<dbReference type="SUPFAM" id="SSF64383">
    <property type="entry name" value="Cell-division protein ZipA, C-terminal domain"/>
    <property type="match status" value="1"/>
</dbReference>
<proteinExistence type="inferred from homology"/>
<keyword evidence="1" id="KW-0131">Cell cycle</keyword>
<evidence type="ECO:0000256" key="3">
    <source>
        <dbReference type="SAM" id="Phobius"/>
    </source>
</evidence>
<reference evidence="5" key="1">
    <citation type="submission" date="2020-10" db="EMBL/GenBank/DDBJ databases">
        <title>Microbiome of the Black Sea water column analyzed by genome centric metagenomics.</title>
        <authorList>
            <person name="Cabello-Yeves P.J."/>
            <person name="Callieri C."/>
            <person name="Picazo A."/>
            <person name="Mehrshad M."/>
            <person name="Haro-Moreno J.M."/>
            <person name="Roda-Garcia J."/>
            <person name="Dzembekova N."/>
            <person name="Slabakova V."/>
            <person name="Slabakova N."/>
            <person name="Moncheva S."/>
            <person name="Rodriguez-Valera F."/>
        </authorList>
    </citation>
    <scope>NUCLEOTIDE SEQUENCE</scope>
    <source>
        <strain evidence="5">BS307-5m-G50</strain>
    </source>
</reference>